<name>A0A5B7CHH4_PORTR</name>
<proteinExistence type="predicted"/>
<dbReference type="AlphaFoldDB" id="A0A5B7CHH4"/>
<sequence length="76" mass="8730">MKYGTLNIITSRVDIFTGQHDKIRRSLIHLFDLHELPQPPQTHLRALICYISTETYEGIKIVKNVVINLLTSIDPS</sequence>
<keyword evidence="2" id="KW-1185">Reference proteome</keyword>
<dbReference type="EMBL" id="VSRR010000021">
    <property type="protein sequence ID" value="MPC08201.1"/>
    <property type="molecule type" value="Genomic_DNA"/>
</dbReference>
<gene>
    <name evidence="1" type="ORF">E2C01_000778</name>
</gene>
<protein>
    <submittedName>
        <fullName evidence="1">Uncharacterized protein</fullName>
    </submittedName>
</protein>
<accession>A0A5B7CHH4</accession>
<reference evidence="1 2" key="1">
    <citation type="submission" date="2019-05" db="EMBL/GenBank/DDBJ databases">
        <title>Another draft genome of Portunus trituberculatus and its Hox gene families provides insights of decapod evolution.</title>
        <authorList>
            <person name="Jeong J.-H."/>
            <person name="Song I."/>
            <person name="Kim S."/>
            <person name="Choi T."/>
            <person name="Kim D."/>
            <person name="Ryu S."/>
            <person name="Kim W."/>
        </authorList>
    </citation>
    <scope>NUCLEOTIDE SEQUENCE [LARGE SCALE GENOMIC DNA]</scope>
    <source>
        <tissue evidence="1">Muscle</tissue>
    </source>
</reference>
<comment type="caution">
    <text evidence="1">The sequence shown here is derived from an EMBL/GenBank/DDBJ whole genome shotgun (WGS) entry which is preliminary data.</text>
</comment>
<organism evidence="1 2">
    <name type="scientific">Portunus trituberculatus</name>
    <name type="common">Swimming crab</name>
    <name type="synonym">Neptunus trituberculatus</name>
    <dbReference type="NCBI Taxonomy" id="210409"/>
    <lineage>
        <taxon>Eukaryota</taxon>
        <taxon>Metazoa</taxon>
        <taxon>Ecdysozoa</taxon>
        <taxon>Arthropoda</taxon>
        <taxon>Crustacea</taxon>
        <taxon>Multicrustacea</taxon>
        <taxon>Malacostraca</taxon>
        <taxon>Eumalacostraca</taxon>
        <taxon>Eucarida</taxon>
        <taxon>Decapoda</taxon>
        <taxon>Pleocyemata</taxon>
        <taxon>Brachyura</taxon>
        <taxon>Eubrachyura</taxon>
        <taxon>Portunoidea</taxon>
        <taxon>Portunidae</taxon>
        <taxon>Portuninae</taxon>
        <taxon>Portunus</taxon>
    </lineage>
</organism>
<evidence type="ECO:0000313" key="1">
    <source>
        <dbReference type="EMBL" id="MPC08201.1"/>
    </source>
</evidence>
<evidence type="ECO:0000313" key="2">
    <source>
        <dbReference type="Proteomes" id="UP000324222"/>
    </source>
</evidence>
<dbReference type="Proteomes" id="UP000324222">
    <property type="component" value="Unassembled WGS sequence"/>
</dbReference>